<dbReference type="RefSeq" id="WP_137263777.1">
    <property type="nucleotide sequence ID" value="NZ_SZQL01000024.1"/>
</dbReference>
<dbReference type="EMBL" id="SZQL01000024">
    <property type="protein sequence ID" value="TKK65140.1"/>
    <property type="molecule type" value="Genomic_DNA"/>
</dbReference>
<dbReference type="SUPFAM" id="SSF52317">
    <property type="entry name" value="Class I glutamine amidotransferase-like"/>
    <property type="match status" value="1"/>
</dbReference>
<dbReference type="OrthoDB" id="9776255at2"/>
<protein>
    <submittedName>
        <fullName evidence="1">Uncharacterized protein</fullName>
    </submittedName>
</protein>
<evidence type="ECO:0000313" key="2">
    <source>
        <dbReference type="Proteomes" id="UP000305848"/>
    </source>
</evidence>
<reference evidence="1 2" key="1">
    <citation type="submission" date="2019-05" db="EMBL/GenBank/DDBJ databases">
        <title>Panacibacter sp. strain 17mud1-8 Genome sequencing and assembly.</title>
        <authorList>
            <person name="Chhetri G."/>
        </authorList>
    </citation>
    <scope>NUCLEOTIDE SEQUENCE [LARGE SCALE GENOMIC DNA]</scope>
    <source>
        <strain evidence="1 2">17mud1-8</strain>
    </source>
</reference>
<dbReference type="Proteomes" id="UP000305848">
    <property type="component" value="Unassembled WGS sequence"/>
</dbReference>
<sequence length="620" mass="70101">MKHYSRQYIHFLFMLIVFTITLGYTSGYAQNPILVLKSENSFGPYTGELLKTEGFNEYQMEFLTANKVTPIFLKQFDVIILTAISLTDQQATTLINYVKEGGHLIAFKPDKKLHAVFGISQVSGTMNNAYVSIDPNNDIGQGLTTQTLQTHVTADEYILKDGEKIAALYKDASGATEYPAVVSNKYGKGQGVCFSYNLPQSIAYTRQGNYQYAGKEMDGITGIRAMDLFTNGWVDTTKNIINQADEQLRLLSHSIEKMSTYTKPLPRFWYFPDTLKCLVTLNNDGEDTKEAQFTKQFEDVDAKGAKMTLYVKEVDFISKEWIQHWAGKGFEMSGHPDDTKQATNPDWKTMDTVFKGLNNRLTTKYGIEPMRTVTNHWFVWCGKNEKGEADYTAQVQIEKNNGIEMDCNYAHYDNGSNQGHFLGSFGTNQGNYTGSGLTIKYANLQGDVIDVYQHFNNVYDQQYMEHDDKDGFFNCFKGLVDRSLDAEIYSFVSVKAHNAEYFFSEKPLGKMLDYANSKNIPVWTEIKFLDFMRAKDEASFKDITWNNNQLSFSIQSALRHTSGITCMIPFVSKGKKISSITSNGANQKYAVRWIKGYQYVLVTVSPGAAYNIVATYAASN</sequence>
<name>A0A4U3KS57_9BACT</name>
<comment type="caution">
    <text evidence="1">The sequence shown here is derived from an EMBL/GenBank/DDBJ whole genome shotgun (WGS) entry which is preliminary data.</text>
</comment>
<accession>A0A4U3KS57</accession>
<organism evidence="1 2">
    <name type="scientific">Ilyomonas limi</name>
    <dbReference type="NCBI Taxonomy" id="2575867"/>
    <lineage>
        <taxon>Bacteria</taxon>
        <taxon>Pseudomonadati</taxon>
        <taxon>Bacteroidota</taxon>
        <taxon>Chitinophagia</taxon>
        <taxon>Chitinophagales</taxon>
        <taxon>Chitinophagaceae</taxon>
        <taxon>Ilyomonas</taxon>
    </lineage>
</organism>
<gene>
    <name evidence="1" type="ORF">FC093_20970</name>
</gene>
<evidence type="ECO:0000313" key="1">
    <source>
        <dbReference type="EMBL" id="TKK65140.1"/>
    </source>
</evidence>
<keyword evidence="2" id="KW-1185">Reference proteome</keyword>
<dbReference type="Gene3D" id="3.40.50.880">
    <property type="match status" value="1"/>
</dbReference>
<proteinExistence type="predicted"/>
<dbReference type="AlphaFoldDB" id="A0A4U3KS57"/>
<dbReference type="InterPro" id="IPR029062">
    <property type="entry name" value="Class_I_gatase-like"/>
</dbReference>